<proteinExistence type="predicted"/>
<keyword evidence="3" id="KW-1185">Reference proteome</keyword>
<name>A0A2S9EAZ7_9PSED</name>
<keyword evidence="1" id="KW-0812">Transmembrane</keyword>
<evidence type="ECO:0000313" key="2">
    <source>
        <dbReference type="EMBL" id="PRC12060.1"/>
    </source>
</evidence>
<keyword evidence="1" id="KW-1133">Transmembrane helix</keyword>
<dbReference type="GeneID" id="55843929"/>
<sequence>MSGKPTLQEIEQAEKQPLWRRLGWLAMIWTGSVLALFIVASLMRMFMNAAGLTTH</sequence>
<dbReference type="Pfam" id="PF10617">
    <property type="entry name" value="DUF2474"/>
    <property type="match status" value="1"/>
</dbReference>
<dbReference type="EMBL" id="PCQL01000034">
    <property type="protein sequence ID" value="PRC12060.1"/>
    <property type="molecule type" value="Genomic_DNA"/>
</dbReference>
<protein>
    <submittedName>
        <fullName evidence="2">DUF2474 domain-containing protein</fullName>
    </submittedName>
</protein>
<dbReference type="Proteomes" id="UP000238045">
    <property type="component" value="Unassembled WGS sequence"/>
</dbReference>
<dbReference type="AlphaFoldDB" id="A0A2S9EAZ7"/>
<dbReference type="InterPro" id="IPR018895">
    <property type="entry name" value="DUF2474"/>
</dbReference>
<evidence type="ECO:0000256" key="1">
    <source>
        <dbReference type="SAM" id="Phobius"/>
    </source>
</evidence>
<organism evidence="2 3">
    <name type="scientific">Pseudomonas poae</name>
    <dbReference type="NCBI Taxonomy" id="200451"/>
    <lineage>
        <taxon>Bacteria</taxon>
        <taxon>Pseudomonadati</taxon>
        <taxon>Pseudomonadota</taxon>
        <taxon>Gammaproteobacteria</taxon>
        <taxon>Pseudomonadales</taxon>
        <taxon>Pseudomonadaceae</taxon>
        <taxon>Pseudomonas</taxon>
    </lineage>
</organism>
<gene>
    <name evidence="2" type="ORF">CQZ99_23840</name>
</gene>
<dbReference type="STRING" id="1282356.H045_17175"/>
<evidence type="ECO:0000313" key="3">
    <source>
        <dbReference type="Proteomes" id="UP000238045"/>
    </source>
</evidence>
<reference evidence="2 3" key="1">
    <citation type="submission" date="2017-09" db="EMBL/GenBank/DDBJ databases">
        <title>Genomic, metabolic, and phenotypic characteristics of bacterial isolates from the natural microbiome of the model nematode Caenorhabditis elegans.</title>
        <authorList>
            <person name="Zimmermann J."/>
            <person name="Obeng N."/>
            <person name="Yang W."/>
            <person name="Obeng O."/>
            <person name="Kissoyan K."/>
            <person name="Pees B."/>
            <person name="Dirksen P."/>
            <person name="Hoppner M."/>
            <person name="Franke A."/>
            <person name="Rosenstiel P."/>
            <person name="Leippe M."/>
            <person name="Dierking K."/>
            <person name="Kaleta C."/>
            <person name="Schulenburg H."/>
        </authorList>
    </citation>
    <scope>NUCLEOTIDE SEQUENCE [LARGE SCALE GENOMIC DNA]</scope>
    <source>
        <strain evidence="2 3">MYb117</strain>
    </source>
</reference>
<feature type="transmembrane region" description="Helical" evidence="1">
    <location>
        <begin position="22"/>
        <end position="43"/>
    </location>
</feature>
<dbReference type="RefSeq" id="WP_016973853.1">
    <property type="nucleotide sequence ID" value="NZ_CP159260.1"/>
</dbReference>
<accession>A0A2S9EAZ7</accession>
<keyword evidence="1" id="KW-0472">Membrane</keyword>
<comment type="caution">
    <text evidence="2">The sequence shown here is derived from an EMBL/GenBank/DDBJ whole genome shotgun (WGS) entry which is preliminary data.</text>
</comment>